<proteinExistence type="predicted"/>
<dbReference type="EMBL" id="BGZK01000116">
    <property type="protein sequence ID" value="GBP20293.1"/>
    <property type="molecule type" value="Genomic_DNA"/>
</dbReference>
<evidence type="ECO:0000313" key="2">
    <source>
        <dbReference type="EMBL" id="GBP20293.1"/>
    </source>
</evidence>
<sequence>MSVCDAVQCTSRSDSYATFAFVTVIYSGLPHHLHTEPAHCFVAYGAPPQVPILQIPIAILVISCSTRISGLPLTTRGRPHVDQEQFLGTGLLSVTVGGPKALDRNRYSSDESESDFGSDDSNGEEEPFTRVQSRRARQARPVA</sequence>
<protein>
    <submittedName>
        <fullName evidence="2">Uncharacterized protein</fullName>
    </submittedName>
</protein>
<dbReference type="Proteomes" id="UP000299102">
    <property type="component" value="Unassembled WGS sequence"/>
</dbReference>
<dbReference type="AlphaFoldDB" id="A0A4C1U1Q3"/>
<accession>A0A4C1U1Q3</accession>
<evidence type="ECO:0000256" key="1">
    <source>
        <dbReference type="SAM" id="MobiDB-lite"/>
    </source>
</evidence>
<reference evidence="2 3" key="1">
    <citation type="journal article" date="2019" name="Commun. Biol.">
        <title>The bagworm genome reveals a unique fibroin gene that provides high tensile strength.</title>
        <authorList>
            <person name="Kono N."/>
            <person name="Nakamura H."/>
            <person name="Ohtoshi R."/>
            <person name="Tomita M."/>
            <person name="Numata K."/>
            <person name="Arakawa K."/>
        </authorList>
    </citation>
    <scope>NUCLEOTIDE SEQUENCE [LARGE SCALE GENOMIC DNA]</scope>
</reference>
<name>A0A4C1U1Q3_EUMVA</name>
<feature type="compositionally biased region" description="Basic residues" evidence="1">
    <location>
        <begin position="132"/>
        <end position="143"/>
    </location>
</feature>
<organism evidence="2 3">
    <name type="scientific">Eumeta variegata</name>
    <name type="common">Bagworm moth</name>
    <name type="synonym">Eumeta japonica</name>
    <dbReference type="NCBI Taxonomy" id="151549"/>
    <lineage>
        <taxon>Eukaryota</taxon>
        <taxon>Metazoa</taxon>
        <taxon>Ecdysozoa</taxon>
        <taxon>Arthropoda</taxon>
        <taxon>Hexapoda</taxon>
        <taxon>Insecta</taxon>
        <taxon>Pterygota</taxon>
        <taxon>Neoptera</taxon>
        <taxon>Endopterygota</taxon>
        <taxon>Lepidoptera</taxon>
        <taxon>Glossata</taxon>
        <taxon>Ditrysia</taxon>
        <taxon>Tineoidea</taxon>
        <taxon>Psychidae</taxon>
        <taxon>Oiketicinae</taxon>
        <taxon>Eumeta</taxon>
    </lineage>
</organism>
<evidence type="ECO:0000313" key="3">
    <source>
        <dbReference type="Proteomes" id="UP000299102"/>
    </source>
</evidence>
<feature type="compositionally biased region" description="Acidic residues" evidence="1">
    <location>
        <begin position="110"/>
        <end position="126"/>
    </location>
</feature>
<feature type="region of interest" description="Disordered" evidence="1">
    <location>
        <begin position="97"/>
        <end position="143"/>
    </location>
</feature>
<comment type="caution">
    <text evidence="2">The sequence shown here is derived from an EMBL/GenBank/DDBJ whole genome shotgun (WGS) entry which is preliminary data.</text>
</comment>
<gene>
    <name evidence="2" type="ORF">EVAR_82168_1</name>
</gene>
<keyword evidence="3" id="KW-1185">Reference proteome</keyword>